<dbReference type="Proteomes" id="UP000310689">
    <property type="component" value="Unassembled WGS sequence"/>
</dbReference>
<dbReference type="AlphaFoldDB" id="A0A4T0IKV0"/>
<proteinExistence type="predicted"/>
<comment type="caution">
    <text evidence="3">The sequence shown here is derived from an EMBL/GenBank/DDBJ whole genome shotgun (WGS) entry which is preliminary data.</text>
</comment>
<evidence type="ECO:0000313" key="3">
    <source>
        <dbReference type="EMBL" id="TIB27615.1"/>
    </source>
</evidence>
<accession>A0A4T0IKV0</accession>
<evidence type="ECO:0000313" key="4">
    <source>
        <dbReference type="Proteomes" id="UP000310689"/>
    </source>
</evidence>
<sequence length="106" mass="10508">MKFSIALIAMVAAATAAPIARSGAGSGEWANGATKDTAATSGETDSSKGDLLKRGYQSRAADGVRRSGGGSGEWNYGTTKDSAASAGENDHSEGDLLKRAGKGAGS</sequence>
<dbReference type="EMBL" id="SPOI01000443">
    <property type="protein sequence ID" value="TIB27615.1"/>
    <property type="molecule type" value="Genomic_DNA"/>
</dbReference>
<evidence type="ECO:0000256" key="1">
    <source>
        <dbReference type="SAM" id="MobiDB-lite"/>
    </source>
</evidence>
<feature type="signal peptide" evidence="2">
    <location>
        <begin position="1"/>
        <end position="16"/>
    </location>
</feature>
<reference evidence="3 4" key="1">
    <citation type="submission" date="2019-03" db="EMBL/GenBank/DDBJ databases">
        <title>Sequencing 23 genomes of Wallemia ichthyophaga.</title>
        <authorList>
            <person name="Gostincar C."/>
        </authorList>
    </citation>
    <scope>NUCLEOTIDE SEQUENCE [LARGE SCALE GENOMIC DNA]</scope>
    <source>
        <strain evidence="3 4">EXF-6200</strain>
    </source>
</reference>
<feature type="chain" id="PRO_5020452756" evidence="2">
    <location>
        <begin position="17"/>
        <end position="106"/>
    </location>
</feature>
<name>A0A4T0IKV0_WALIC</name>
<organism evidence="3 4">
    <name type="scientific">Wallemia ichthyophaga</name>
    <dbReference type="NCBI Taxonomy" id="245174"/>
    <lineage>
        <taxon>Eukaryota</taxon>
        <taxon>Fungi</taxon>
        <taxon>Dikarya</taxon>
        <taxon>Basidiomycota</taxon>
        <taxon>Wallemiomycotina</taxon>
        <taxon>Wallemiomycetes</taxon>
        <taxon>Wallemiales</taxon>
        <taxon>Wallemiaceae</taxon>
        <taxon>Wallemia</taxon>
    </lineage>
</organism>
<evidence type="ECO:0000256" key="2">
    <source>
        <dbReference type="SAM" id="SignalP"/>
    </source>
</evidence>
<feature type="region of interest" description="Disordered" evidence="1">
    <location>
        <begin position="20"/>
        <end position="106"/>
    </location>
</feature>
<feature type="compositionally biased region" description="Basic and acidic residues" evidence="1">
    <location>
        <begin position="88"/>
        <end position="98"/>
    </location>
</feature>
<protein>
    <submittedName>
        <fullName evidence="3">Uncharacterized protein</fullName>
    </submittedName>
</protein>
<feature type="non-terminal residue" evidence="3">
    <location>
        <position position="106"/>
    </location>
</feature>
<keyword evidence="2" id="KW-0732">Signal</keyword>
<gene>
    <name evidence="3" type="ORF">E3P86_04071</name>
</gene>